<organism evidence="6 7">
    <name type="scientific">Solimonas terrae</name>
    <dbReference type="NCBI Taxonomy" id="1396819"/>
    <lineage>
        <taxon>Bacteria</taxon>
        <taxon>Pseudomonadati</taxon>
        <taxon>Pseudomonadota</taxon>
        <taxon>Gammaproteobacteria</taxon>
        <taxon>Nevskiales</taxon>
        <taxon>Nevskiaceae</taxon>
        <taxon>Solimonas</taxon>
    </lineage>
</organism>
<name>A0A6M2BW17_9GAMM</name>
<evidence type="ECO:0000256" key="4">
    <source>
        <dbReference type="ARBA" id="ARBA00023136"/>
    </source>
</evidence>
<evidence type="ECO:0000256" key="5">
    <source>
        <dbReference type="HAMAP-Rule" id="MF_00189"/>
    </source>
</evidence>
<keyword evidence="4 5" id="KW-0472">Membrane</keyword>
<accession>A0A6M2BW17</accession>
<feature type="transmembrane region" description="Helical" evidence="5">
    <location>
        <begin position="121"/>
        <end position="139"/>
    </location>
</feature>
<keyword evidence="7" id="KW-1185">Reference proteome</keyword>
<proteinExistence type="inferred from homology"/>
<keyword evidence="2 5" id="KW-0812">Transmembrane</keyword>
<feature type="transmembrane region" description="Helical" evidence="5">
    <location>
        <begin position="20"/>
        <end position="42"/>
    </location>
</feature>
<dbReference type="GO" id="GO:0005886">
    <property type="term" value="C:plasma membrane"/>
    <property type="evidence" value="ECO:0007669"/>
    <property type="project" value="UniProtKB-SubCell"/>
</dbReference>
<keyword evidence="1 5" id="KW-1003">Cell membrane</keyword>
<comment type="caution">
    <text evidence="6">The sequence shown here is derived from an EMBL/GenBank/DDBJ whole genome shotgun (WGS) entry which is preliminary data.</text>
</comment>
<evidence type="ECO:0000256" key="3">
    <source>
        <dbReference type="ARBA" id="ARBA00022989"/>
    </source>
</evidence>
<dbReference type="NCBIfam" id="NF001325">
    <property type="entry name" value="PRK00259.1-3"/>
    <property type="match status" value="1"/>
</dbReference>
<dbReference type="EMBL" id="JAAMOW010000008">
    <property type="protein sequence ID" value="NGY06169.1"/>
    <property type="molecule type" value="Genomic_DNA"/>
</dbReference>
<keyword evidence="3 5" id="KW-1133">Transmembrane helix</keyword>
<gene>
    <name evidence="5" type="primary">yciB</name>
    <name evidence="6" type="ORF">G7Y85_15455</name>
</gene>
<comment type="function">
    <text evidence="5">Plays a role in cell envelope biogenesis, maintenance of cell envelope integrity and membrane homeostasis.</text>
</comment>
<dbReference type="NCBIfam" id="TIGR00997">
    <property type="entry name" value="ispZ"/>
    <property type="match status" value="1"/>
</dbReference>
<dbReference type="Pfam" id="PF04279">
    <property type="entry name" value="IspA"/>
    <property type="match status" value="1"/>
</dbReference>
<keyword evidence="5" id="KW-0997">Cell inner membrane</keyword>
<comment type="subcellular location">
    <subcellularLocation>
        <location evidence="5">Cell inner membrane</location>
        <topology evidence="5">Multi-pass membrane protein</topology>
    </subcellularLocation>
</comment>
<dbReference type="AlphaFoldDB" id="A0A6M2BW17"/>
<sequence>MNALIDFLPALLFLGTYAAYGIYVATGVLIVAMFALVAWYWFREHRLHKAHFVTALVALVLGGLTIYVHDARFIKFKPTVVYAVFSLALLGSHFIGDRVLLARLPQKSITLPDPVWRKVNFAWAIFFAGCAVLNLYVASHYSEAAWVKFKTFGFTSLMFVFLIAHVPFLKSYLPEQ</sequence>
<dbReference type="HAMAP" id="MF_00189">
    <property type="entry name" value="YciB"/>
    <property type="match status" value="1"/>
</dbReference>
<dbReference type="Proteomes" id="UP000472676">
    <property type="component" value="Unassembled WGS sequence"/>
</dbReference>
<comment type="similarity">
    <text evidence="5">Belongs to the YciB family.</text>
</comment>
<dbReference type="PANTHER" id="PTHR36917">
    <property type="entry name" value="INTRACELLULAR SEPTATION PROTEIN A-RELATED"/>
    <property type="match status" value="1"/>
</dbReference>
<evidence type="ECO:0000313" key="6">
    <source>
        <dbReference type="EMBL" id="NGY06169.1"/>
    </source>
</evidence>
<dbReference type="RefSeq" id="WP_166259155.1">
    <property type="nucleotide sequence ID" value="NZ_JAAMOW010000008.1"/>
</dbReference>
<evidence type="ECO:0000313" key="7">
    <source>
        <dbReference type="Proteomes" id="UP000472676"/>
    </source>
</evidence>
<feature type="transmembrane region" description="Helical" evidence="5">
    <location>
        <begin position="151"/>
        <end position="169"/>
    </location>
</feature>
<protein>
    <recommendedName>
        <fullName evidence="5">Inner membrane-spanning protein YciB</fullName>
    </recommendedName>
</protein>
<feature type="transmembrane region" description="Helical" evidence="5">
    <location>
        <begin position="49"/>
        <end position="68"/>
    </location>
</feature>
<evidence type="ECO:0000256" key="1">
    <source>
        <dbReference type="ARBA" id="ARBA00022475"/>
    </source>
</evidence>
<evidence type="ECO:0000256" key="2">
    <source>
        <dbReference type="ARBA" id="ARBA00022692"/>
    </source>
</evidence>
<reference evidence="6 7" key="1">
    <citation type="journal article" date="2014" name="Int. J. Syst. Evol. Microbiol.">
        <title>Solimonas terrae sp. nov., isolated from soil.</title>
        <authorList>
            <person name="Kim S.J."/>
            <person name="Moon J.Y."/>
            <person name="Weon H.Y."/>
            <person name="Ahn J.H."/>
            <person name="Chen W.M."/>
            <person name="Kwon S.W."/>
        </authorList>
    </citation>
    <scope>NUCLEOTIDE SEQUENCE [LARGE SCALE GENOMIC DNA]</scope>
    <source>
        <strain evidence="6 7">KIS83-12</strain>
    </source>
</reference>
<feature type="transmembrane region" description="Helical" evidence="5">
    <location>
        <begin position="80"/>
        <end position="100"/>
    </location>
</feature>
<dbReference type="InterPro" id="IPR006008">
    <property type="entry name" value="YciB"/>
</dbReference>
<dbReference type="PANTHER" id="PTHR36917:SF1">
    <property type="entry name" value="INNER MEMBRANE-SPANNING PROTEIN YCIB"/>
    <property type="match status" value="1"/>
</dbReference>